<sequence>MTRTRFIGVDYDPLTLDDLLDRFAQRPAAARFAYLVTPNVDHVVRLHDPMPDGDAVWAAYRGAEWCVCDSRILAALARRQGIALPVAPGSDLTALILERLCRPGDRIAIIGGRAETAERLRARYPALDIVHHAPPMGLRRNAAALEAAARFAAGTGARFLFLSVGSPQQELLAARIAAQPGATGIGLCVGAAVEFVVGEQTRAPELMQRLHLEWAHRLLGNPRRMWRRYLVEGPRIFLLARRHRLGG</sequence>
<protein>
    <submittedName>
        <fullName evidence="3">Exopolysaccharide biosynthesis WecB/TagA/CpsF family protein</fullName>
    </submittedName>
</protein>
<proteinExistence type="predicted"/>
<dbReference type="AlphaFoldDB" id="A0A7W7EXF7"/>
<evidence type="ECO:0000313" key="4">
    <source>
        <dbReference type="Proteomes" id="UP000574769"/>
    </source>
</evidence>
<dbReference type="CDD" id="cd06533">
    <property type="entry name" value="Glyco_transf_WecG_TagA"/>
    <property type="match status" value="1"/>
</dbReference>
<dbReference type="InterPro" id="IPR004629">
    <property type="entry name" value="WecG_TagA_CpsF"/>
</dbReference>
<keyword evidence="1" id="KW-0328">Glycosyltransferase</keyword>
<dbReference type="RefSeq" id="WP_184113530.1">
    <property type="nucleotide sequence ID" value="NZ_JACHNY010000003.1"/>
</dbReference>
<accession>A0A7W7EXF7</accession>
<organism evidence="3 4">
    <name type="scientific">Sphingomonas abaci</name>
    <dbReference type="NCBI Taxonomy" id="237611"/>
    <lineage>
        <taxon>Bacteria</taxon>
        <taxon>Pseudomonadati</taxon>
        <taxon>Pseudomonadota</taxon>
        <taxon>Alphaproteobacteria</taxon>
        <taxon>Sphingomonadales</taxon>
        <taxon>Sphingomonadaceae</taxon>
        <taxon>Sphingomonas</taxon>
    </lineage>
</organism>
<evidence type="ECO:0000256" key="1">
    <source>
        <dbReference type="ARBA" id="ARBA00022676"/>
    </source>
</evidence>
<keyword evidence="4" id="KW-1185">Reference proteome</keyword>
<gene>
    <name evidence="3" type="ORF">GGQ96_001695</name>
</gene>
<keyword evidence="2" id="KW-0808">Transferase</keyword>
<reference evidence="3 4" key="1">
    <citation type="submission" date="2020-08" db="EMBL/GenBank/DDBJ databases">
        <title>Genomic Encyclopedia of Type Strains, Phase IV (KMG-IV): sequencing the most valuable type-strain genomes for metagenomic binning, comparative biology and taxonomic classification.</title>
        <authorList>
            <person name="Goeker M."/>
        </authorList>
    </citation>
    <scope>NUCLEOTIDE SEQUENCE [LARGE SCALE GENOMIC DNA]</scope>
    <source>
        <strain evidence="3 4">DSM 15867</strain>
    </source>
</reference>
<dbReference type="EMBL" id="JACHNY010000003">
    <property type="protein sequence ID" value="MBB4617567.1"/>
    <property type="molecule type" value="Genomic_DNA"/>
</dbReference>
<dbReference type="PANTHER" id="PTHR34136:SF1">
    <property type="entry name" value="UDP-N-ACETYL-D-MANNOSAMINURONIC ACID TRANSFERASE"/>
    <property type="match status" value="1"/>
</dbReference>
<dbReference type="Pfam" id="PF03808">
    <property type="entry name" value="Glyco_tran_WecG"/>
    <property type="match status" value="1"/>
</dbReference>
<name>A0A7W7EXF7_9SPHN</name>
<evidence type="ECO:0000256" key="2">
    <source>
        <dbReference type="ARBA" id="ARBA00022679"/>
    </source>
</evidence>
<dbReference type="NCBIfam" id="TIGR00696">
    <property type="entry name" value="wecG_tagA_cpsF"/>
    <property type="match status" value="1"/>
</dbReference>
<comment type="caution">
    <text evidence="3">The sequence shown here is derived from an EMBL/GenBank/DDBJ whole genome shotgun (WGS) entry which is preliminary data.</text>
</comment>
<dbReference type="Proteomes" id="UP000574769">
    <property type="component" value="Unassembled WGS sequence"/>
</dbReference>
<dbReference type="GO" id="GO:0016758">
    <property type="term" value="F:hexosyltransferase activity"/>
    <property type="evidence" value="ECO:0007669"/>
    <property type="project" value="TreeGrafter"/>
</dbReference>
<dbReference type="PANTHER" id="PTHR34136">
    <property type="match status" value="1"/>
</dbReference>
<evidence type="ECO:0000313" key="3">
    <source>
        <dbReference type="EMBL" id="MBB4617567.1"/>
    </source>
</evidence>